<dbReference type="Gene3D" id="1.10.287.130">
    <property type="match status" value="1"/>
</dbReference>
<dbReference type="InterPro" id="IPR036890">
    <property type="entry name" value="HATPase_C_sf"/>
</dbReference>
<evidence type="ECO:0000256" key="2">
    <source>
        <dbReference type="ARBA" id="ARBA00001936"/>
    </source>
</evidence>
<comment type="subcellular location">
    <subcellularLocation>
        <location evidence="4">Cell membrane</location>
        <topology evidence="4">Multi-pass membrane protein</topology>
    </subcellularLocation>
</comment>
<dbReference type="RefSeq" id="WP_193500845.1">
    <property type="nucleotide sequence ID" value="NZ_JADCKC010000002.1"/>
</dbReference>
<dbReference type="Pfam" id="PF00672">
    <property type="entry name" value="HAMP"/>
    <property type="match status" value="1"/>
</dbReference>
<dbReference type="Gene3D" id="3.30.565.10">
    <property type="entry name" value="Histidine kinase-like ATPase, C-terminal domain"/>
    <property type="match status" value="1"/>
</dbReference>
<gene>
    <name evidence="25" type="ORF">INF35_06745</name>
</gene>
<keyword evidence="22" id="KW-0732">Signal</keyword>
<dbReference type="InterPro" id="IPR003594">
    <property type="entry name" value="HATPase_dom"/>
</dbReference>
<keyword evidence="21" id="KW-0812">Transmembrane</keyword>
<dbReference type="Proteomes" id="UP000768567">
    <property type="component" value="Unassembled WGS sequence"/>
</dbReference>
<comment type="catalytic activity">
    <reaction evidence="1">
        <text>ATP + protein L-histidine = ADP + protein N-phospho-L-histidine.</text>
        <dbReference type="EC" id="2.7.13.3"/>
    </reaction>
</comment>
<evidence type="ECO:0000256" key="1">
    <source>
        <dbReference type="ARBA" id="ARBA00000085"/>
    </source>
</evidence>
<evidence type="ECO:0000256" key="5">
    <source>
        <dbReference type="ARBA" id="ARBA00012438"/>
    </source>
</evidence>
<evidence type="ECO:0000256" key="8">
    <source>
        <dbReference type="ARBA" id="ARBA00022679"/>
    </source>
</evidence>
<feature type="transmembrane region" description="Helical" evidence="21">
    <location>
        <begin position="166"/>
        <end position="187"/>
    </location>
</feature>
<evidence type="ECO:0000256" key="11">
    <source>
        <dbReference type="ARBA" id="ARBA00022801"/>
    </source>
</evidence>
<evidence type="ECO:0000256" key="18">
    <source>
        <dbReference type="ARBA" id="ARBA00023211"/>
    </source>
</evidence>
<dbReference type="PANTHER" id="PTHR44936:SF9">
    <property type="entry name" value="SENSOR PROTEIN CREC"/>
    <property type="match status" value="1"/>
</dbReference>
<dbReference type="EMBL" id="JADCKC010000002">
    <property type="protein sequence ID" value="MBE5037477.1"/>
    <property type="molecule type" value="Genomic_DNA"/>
</dbReference>
<dbReference type="SMART" id="SM00304">
    <property type="entry name" value="HAMP"/>
    <property type="match status" value="1"/>
</dbReference>
<sequence>MKFSTKLSLSFAALLAAALCAVGLAMVGRSFADGMASAEETFSARQYAEKYSIENTILTQLGTSGGVYTTSAMSSAVQSFAEQTPGSCMALYLDGRNSVYSNLPQGISRTDQLAVLEAGTGQSSYLRAEGQTWLLLTVPLNIPGVDAVLLSAYDVTSVFASRDAQLTAWFVAAVVVLAAGAGAAGAVSRSLTRPLTRLQSASSRIAAGDYTQRTQVSTDDEIGALSRSFDEMAGAVESRIAALDTNVRQQKDFIAAFTHEIKTPMTSMLGYADLMRAKPQSAETQREAANYIFRETHRLEELSRKLLALMGLENLSDGEESAICKAPVTDRALFARLDRAMQTAAPEAVPIRWQPGGCTVLADAALLDDLLRNLILNARRACAGKPDGCVTVSCRADGADAVFAVQDNGCGIPAEDLPRVVEPFYMVDKSRARAGGGSGIGLTLCQRIAQLHGSRLEFASTVGQGTTVSLRLPLQSDLQREEADHASE</sequence>
<dbReference type="Gene3D" id="6.10.340.10">
    <property type="match status" value="1"/>
</dbReference>
<dbReference type="CDD" id="cd06225">
    <property type="entry name" value="HAMP"/>
    <property type="match status" value="1"/>
</dbReference>
<dbReference type="EC" id="2.7.13.3" evidence="5"/>
<keyword evidence="11" id="KW-0378">Hydrolase</keyword>
<evidence type="ECO:0000259" key="23">
    <source>
        <dbReference type="PROSITE" id="PS50109"/>
    </source>
</evidence>
<keyword evidence="18" id="KW-0464">Manganese</keyword>
<evidence type="ECO:0000256" key="22">
    <source>
        <dbReference type="SAM" id="SignalP"/>
    </source>
</evidence>
<comment type="cofactor">
    <cofactor evidence="2">
        <name>Mn(2+)</name>
        <dbReference type="ChEBI" id="CHEBI:29035"/>
    </cofactor>
</comment>
<dbReference type="PANTHER" id="PTHR44936">
    <property type="entry name" value="SENSOR PROTEIN CREC"/>
    <property type="match status" value="1"/>
</dbReference>
<dbReference type="SUPFAM" id="SSF55874">
    <property type="entry name" value="ATPase domain of HSP90 chaperone/DNA topoisomerase II/histidine kinase"/>
    <property type="match status" value="1"/>
</dbReference>
<dbReference type="InterPro" id="IPR004358">
    <property type="entry name" value="Sig_transdc_His_kin-like_C"/>
</dbReference>
<evidence type="ECO:0000256" key="20">
    <source>
        <dbReference type="ARBA" id="ARBA00041776"/>
    </source>
</evidence>
<keyword evidence="9" id="KW-0547">Nucleotide-binding</keyword>
<name>A0ABR9R2X6_9FIRM</name>
<dbReference type="PROSITE" id="PS50885">
    <property type="entry name" value="HAMP"/>
    <property type="match status" value="1"/>
</dbReference>
<evidence type="ECO:0000256" key="4">
    <source>
        <dbReference type="ARBA" id="ARBA00004651"/>
    </source>
</evidence>
<dbReference type="PRINTS" id="PR00344">
    <property type="entry name" value="BCTRLSENSOR"/>
</dbReference>
<keyword evidence="7" id="KW-0597">Phosphoprotein</keyword>
<dbReference type="SUPFAM" id="SSF158472">
    <property type="entry name" value="HAMP domain-like"/>
    <property type="match status" value="1"/>
</dbReference>
<dbReference type="Pfam" id="PF02518">
    <property type="entry name" value="HATPase_c"/>
    <property type="match status" value="1"/>
</dbReference>
<evidence type="ECO:0000256" key="16">
    <source>
        <dbReference type="ARBA" id="ARBA00023016"/>
    </source>
</evidence>
<evidence type="ECO:0000256" key="14">
    <source>
        <dbReference type="ARBA" id="ARBA00022912"/>
    </source>
</evidence>
<keyword evidence="12" id="KW-0067">ATP-binding</keyword>
<dbReference type="PROSITE" id="PS50109">
    <property type="entry name" value="HIS_KIN"/>
    <property type="match status" value="1"/>
</dbReference>
<keyword evidence="26" id="KW-1185">Reference proteome</keyword>
<evidence type="ECO:0000256" key="15">
    <source>
        <dbReference type="ARBA" id="ARBA00023012"/>
    </source>
</evidence>
<reference evidence="25 26" key="1">
    <citation type="submission" date="2020-10" db="EMBL/GenBank/DDBJ databases">
        <title>ChiBAC.</title>
        <authorList>
            <person name="Zenner C."/>
            <person name="Hitch T.C.A."/>
            <person name="Clavel T."/>
        </authorList>
    </citation>
    <scope>NUCLEOTIDE SEQUENCE [LARGE SCALE GENOMIC DNA]</scope>
    <source>
        <strain evidence="25 26">DSM 109015</strain>
    </source>
</reference>
<evidence type="ECO:0000256" key="9">
    <source>
        <dbReference type="ARBA" id="ARBA00022741"/>
    </source>
</evidence>
<keyword evidence="21" id="KW-1133">Transmembrane helix</keyword>
<accession>A0ABR9R2X6</accession>
<feature type="domain" description="HAMP" evidence="24">
    <location>
        <begin position="189"/>
        <end position="241"/>
    </location>
</feature>
<evidence type="ECO:0000256" key="12">
    <source>
        <dbReference type="ARBA" id="ARBA00022840"/>
    </source>
</evidence>
<dbReference type="GO" id="GO:0016301">
    <property type="term" value="F:kinase activity"/>
    <property type="evidence" value="ECO:0007669"/>
    <property type="project" value="UniProtKB-KW"/>
</dbReference>
<dbReference type="Pfam" id="PF00512">
    <property type="entry name" value="HisKA"/>
    <property type="match status" value="1"/>
</dbReference>
<keyword evidence="10 25" id="KW-0418">Kinase</keyword>
<dbReference type="InterPro" id="IPR003661">
    <property type="entry name" value="HisK_dim/P_dom"/>
</dbReference>
<evidence type="ECO:0000256" key="17">
    <source>
        <dbReference type="ARBA" id="ARBA00023026"/>
    </source>
</evidence>
<evidence type="ECO:0000313" key="26">
    <source>
        <dbReference type="Proteomes" id="UP000768567"/>
    </source>
</evidence>
<organism evidence="25 26">
    <name type="scientific">Gemmiger gallinarum</name>
    <dbReference type="NCBI Taxonomy" id="2779354"/>
    <lineage>
        <taxon>Bacteria</taxon>
        <taxon>Bacillati</taxon>
        <taxon>Bacillota</taxon>
        <taxon>Clostridia</taxon>
        <taxon>Eubacteriales</taxon>
        <taxon>Gemmiger</taxon>
    </lineage>
</organism>
<evidence type="ECO:0000256" key="6">
    <source>
        <dbReference type="ARBA" id="ARBA00022475"/>
    </source>
</evidence>
<evidence type="ECO:0000259" key="24">
    <source>
        <dbReference type="PROSITE" id="PS50885"/>
    </source>
</evidence>
<comment type="cofactor">
    <cofactor evidence="3">
        <name>Mg(2+)</name>
        <dbReference type="ChEBI" id="CHEBI:18420"/>
    </cofactor>
</comment>
<dbReference type="InterPro" id="IPR050980">
    <property type="entry name" value="2C_sensor_his_kinase"/>
</dbReference>
<keyword evidence="21" id="KW-0472">Membrane</keyword>
<dbReference type="InterPro" id="IPR005467">
    <property type="entry name" value="His_kinase_dom"/>
</dbReference>
<comment type="caution">
    <text evidence="25">The sequence shown here is derived from an EMBL/GenBank/DDBJ whole genome shotgun (WGS) entry which is preliminary data.</text>
</comment>
<feature type="domain" description="Histidine kinase" evidence="23">
    <location>
        <begin position="256"/>
        <end position="476"/>
    </location>
</feature>
<dbReference type="CDD" id="cd00082">
    <property type="entry name" value="HisKA"/>
    <property type="match status" value="1"/>
</dbReference>
<dbReference type="CDD" id="cd00075">
    <property type="entry name" value="HATPase"/>
    <property type="match status" value="1"/>
</dbReference>
<evidence type="ECO:0000256" key="7">
    <source>
        <dbReference type="ARBA" id="ARBA00022553"/>
    </source>
</evidence>
<dbReference type="SMART" id="SM00388">
    <property type="entry name" value="HisKA"/>
    <property type="match status" value="1"/>
</dbReference>
<dbReference type="InterPro" id="IPR003660">
    <property type="entry name" value="HAMP_dom"/>
</dbReference>
<keyword evidence="14" id="KW-0904">Protein phosphatase</keyword>
<evidence type="ECO:0000256" key="21">
    <source>
        <dbReference type="SAM" id="Phobius"/>
    </source>
</evidence>
<evidence type="ECO:0000313" key="25">
    <source>
        <dbReference type="EMBL" id="MBE5037477.1"/>
    </source>
</evidence>
<keyword evidence="17" id="KW-0843">Virulence</keyword>
<evidence type="ECO:0000256" key="13">
    <source>
        <dbReference type="ARBA" id="ARBA00022842"/>
    </source>
</evidence>
<keyword evidence="8" id="KW-0808">Transferase</keyword>
<dbReference type="SUPFAM" id="SSF47384">
    <property type="entry name" value="Homodimeric domain of signal transducing histidine kinase"/>
    <property type="match status" value="1"/>
</dbReference>
<dbReference type="InterPro" id="IPR036097">
    <property type="entry name" value="HisK_dim/P_sf"/>
</dbReference>
<feature type="signal peptide" evidence="22">
    <location>
        <begin position="1"/>
        <end position="32"/>
    </location>
</feature>
<dbReference type="SMART" id="SM00387">
    <property type="entry name" value="HATPase_c"/>
    <property type="match status" value="1"/>
</dbReference>
<evidence type="ECO:0000256" key="19">
    <source>
        <dbReference type="ARBA" id="ARBA00040454"/>
    </source>
</evidence>
<evidence type="ECO:0000256" key="10">
    <source>
        <dbReference type="ARBA" id="ARBA00022777"/>
    </source>
</evidence>
<protein>
    <recommendedName>
        <fullName evidence="19">Signal transduction histidine-protein kinase/phosphatase MprB</fullName>
        <ecNumber evidence="5">2.7.13.3</ecNumber>
    </recommendedName>
    <alternativeName>
        <fullName evidence="20">Mycobacterial persistence regulator B</fullName>
    </alternativeName>
</protein>
<keyword evidence="6" id="KW-1003">Cell membrane</keyword>
<proteinExistence type="predicted"/>
<evidence type="ECO:0000256" key="3">
    <source>
        <dbReference type="ARBA" id="ARBA00001946"/>
    </source>
</evidence>
<keyword evidence="16" id="KW-0346">Stress response</keyword>
<keyword evidence="15" id="KW-0902">Two-component regulatory system</keyword>
<keyword evidence="13" id="KW-0460">Magnesium</keyword>
<feature type="chain" id="PRO_5046781474" description="Signal transduction histidine-protein kinase/phosphatase MprB" evidence="22">
    <location>
        <begin position="33"/>
        <end position="488"/>
    </location>
</feature>